<keyword evidence="2" id="KW-0732">Signal</keyword>
<sequence length="516" mass="57604">MRQLFVAVLGALGLLIFLETACAVFPARLDAFGWSSDAIETLRSGRHLENGPRYDERQADEFLANALVHLTRQAKERAASSAFQTGAIFESLNTIRFLPVHRLVTNGIEQMLGRGSTASPWFSMPLLIADPQRPNELVHAHIRLSSGRIVRSLDLIRFDKFKTHTSNGFWLPTAIVRPYFNPINTALLRFRVVYQFPTSPALYAKAYRNDPSQASAALRQILGQKEPIWLAKINSPERQFMSSLWHRALRLPGRLIDSSFFTPAERQAWTEKELSAVLPASRSEQAPLSEPRVEPNHASSANVVEQANAPPEVSRNSKEQPVTVHHSRGDQQSGLQEMLHSLWSPEGSSASSVHPNAHLKLIPDESERRPLQRQKGSPTALYESTQLPSTRPSSKDPHFGIRKGLLKSLNEGLQLSSESPRHTQSIGGTSSSAAYPPAAPEPQTYEYDFFNSQNGFVPEAPIRPRPRYPRPAQEAEQPQQIHTDHDLSYLRSLEMERGLNLDLSLASPQSGGRRIP</sequence>
<feature type="region of interest" description="Disordered" evidence="1">
    <location>
        <begin position="414"/>
        <end position="486"/>
    </location>
</feature>
<feature type="compositionally biased region" description="Basic and acidic residues" evidence="1">
    <location>
        <begin position="361"/>
        <end position="370"/>
    </location>
</feature>
<feature type="compositionally biased region" description="Low complexity" evidence="1">
    <location>
        <begin position="470"/>
        <end position="480"/>
    </location>
</feature>
<organism evidence="3 4">
    <name type="scientific">Mycosarcoma maydis</name>
    <name type="common">Corn smut fungus</name>
    <name type="synonym">Ustilago maydis</name>
    <dbReference type="NCBI Taxonomy" id="5270"/>
    <lineage>
        <taxon>Eukaryota</taxon>
        <taxon>Fungi</taxon>
        <taxon>Dikarya</taxon>
        <taxon>Basidiomycota</taxon>
        <taxon>Ustilaginomycotina</taxon>
        <taxon>Ustilaginomycetes</taxon>
        <taxon>Ustilaginales</taxon>
        <taxon>Ustilaginaceae</taxon>
        <taxon>Mycosarcoma</taxon>
    </lineage>
</organism>
<accession>A0A0D1C8K1</accession>
<dbReference type="Proteomes" id="UP000000561">
    <property type="component" value="Chromosome 5"/>
</dbReference>
<dbReference type="VEuPathDB" id="FungiDB:UMAG_02299"/>
<evidence type="ECO:0000313" key="4">
    <source>
        <dbReference type="Proteomes" id="UP000000561"/>
    </source>
</evidence>
<dbReference type="InParanoid" id="A0A0D1C8K1"/>
<dbReference type="EMBL" id="CM003144">
    <property type="protein sequence ID" value="KIS69777.1"/>
    <property type="molecule type" value="Genomic_DNA"/>
</dbReference>
<keyword evidence="4" id="KW-1185">Reference proteome</keyword>
<dbReference type="OrthoDB" id="2551099at2759"/>
<dbReference type="AlphaFoldDB" id="A0A0D1C8K1"/>
<dbReference type="eggNOG" id="ENOG502RDQ4">
    <property type="taxonomic scope" value="Eukaryota"/>
</dbReference>
<feature type="chain" id="PRO_5002239523" evidence="2">
    <location>
        <begin position="24"/>
        <end position="516"/>
    </location>
</feature>
<evidence type="ECO:0000313" key="3">
    <source>
        <dbReference type="EMBL" id="KIS69777.1"/>
    </source>
</evidence>
<gene>
    <name evidence="3" type="ORF">UMAG_02299</name>
</gene>
<protein>
    <submittedName>
        <fullName evidence="3">Uncharacterized protein</fullName>
    </submittedName>
</protein>
<dbReference type="RefSeq" id="XP_011388625.1">
    <property type="nucleotide sequence ID" value="XM_011390323.1"/>
</dbReference>
<feature type="signal peptide" evidence="2">
    <location>
        <begin position="1"/>
        <end position="23"/>
    </location>
</feature>
<feature type="region of interest" description="Disordered" evidence="1">
    <location>
        <begin position="280"/>
        <end position="333"/>
    </location>
</feature>
<feature type="compositionally biased region" description="Polar residues" evidence="1">
    <location>
        <begin position="374"/>
        <end position="392"/>
    </location>
</feature>
<dbReference type="GeneID" id="23563084"/>
<reference evidence="3 4" key="1">
    <citation type="journal article" date="2006" name="Nature">
        <title>Insights from the genome of the biotrophic fungal plant pathogen Ustilago maydis.</title>
        <authorList>
            <person name="Kamper J."/>
            <person name="Kahmann R."/>
            <person name="Bolker M."/>
            <person name="Ma L.J."/>
            <person name="Brefort T."/>
            <person name="Saville B.J."/>
            <person name="Banuett F."/>
            <person name="Kronstad J.W."/>
            <person name="Gold S.E."/>
            <person name="Muller O."/>
            <person name="Perlin M.H."/>
            <person name="Wosten H.A."/>
            <person name="de Vries R."/>
            <person name="Ruiz-Herrera J."/>
            <person name="Reynaga-Pena C.G."/>
            <person name="Snetselaar K."/>
            <person name="McCann M."/>
            <person name="Perez-Martin J."/>
            <person name="Feldbrugge M."/>
            <person name="Basse C.W."/>
            <person name="Steinberg G."/>
            <person name="Ibeas J.I."/>
            <person name="Holloman W."/>
            <person name="Guzman P."/>
            <person name="Farman M."/>
            <person name="Stajich J.E."/>
            <person name="Sentandreu R."/>
            <person name="Gonzalez-Prieto J.M."/>
            <person name="Kennell J.C."/>
            <person name="Molina L."/>
            <person name="Schirawski J."/>
            <person name="Mendoza-Mendoza A."/>
            <person name="Greilinger D."/>
            <person name="Munch K."/>
            <person name="Rossel N."/>
            <person name="Scherer M."/>
            <person name="Vranes M."/>
            <person name="Ladendorf O."/>
            <person name="Vincon V."/>
            <person name="Fuchs U."/>
            <person name="Sandrock B."/>
            <person name="Meng S."/>
            <person name="Ho E.C."/>
            <person name="Cahill M.J."/>
            <person name="Boyce K.J."/>
            <person name="Klose J."/>
            <person name="Klosterman S.J."/>
            <person name="Deelstra H.J."/>
            <person name="Ortiz-Castellanos L."/>
            <person name="Li W."/>
            <person name="Sanchez-Alonso P."/>
            <person name="Schreier P.H."/>
            <person name="Hauser-Hahn I."/>
            <person name="Vaupel M."/>
            <person name="Koopmann E."/>
            <person name="Friedrich G."/>
            <person name="Voss H."/>
            <person name="Schluter T."/>
            <person name="Margolis J."/>
            <person name="Platt D."/>
            <person name="Swimmer C."/>
            <person name="Gnirke A."/>
            <person name="Chen F."/>
            <person name="Vysotskaia V."/>
            <person name="Mannhaupt G."/>
            <person name="Guldener U."/>
            <person name="Munsterkotter M."/>
            <person name="Haase D."/>
            <person name="Oesterheld M."/>
            <person name="Mewes H.W."/>
            <person name="Mauceli E.W."/>
            <person name="DeCaprio D."/>
            <person name="Wade C.M."/>
            <person name="Butler J."/>
            <person name="Young S."/>
            <person name="Jaffe D.B."/>
            <person name="Calvo S."/>
            <person name="Nusbaum C."/>
            <person name="Galagan J."/>
            <person name="Birren B.W."/>
        </authorList>
    </citation>
    <scope>NUCLEOTIDE SEQUENCE [LARGE SCALE GENOMIC DNA]</scope>
    <source>
        <strain evidence="4">DSM 14603 / FGSC 9021 / UM521</strain>
    </source>
</reference>
<dbReference type="KEGG" id="uma:UMAG_02299"/>
<feature type="compositionally biased region" description="Polar residues" evidence="1">
    <location>
        <begin position="414"/>
        <end position="429"/>
    </location>
</feature>
<proteinExistence type="predicted"/>
<evidence type="ECO:0000256" key="2">
    <source>
        <dbReference type="SAM" id="SignalP"/>
    </source>
</evidence>
<evidence type="ECO:0000256" key="1">
    <source>
        <dbReference type="SAM" id="MobiDB-lite"/>
    </source>
</evidence>
<feature type="region of interest" description="Disordered" evidence="1">
    <location>
        <begin position="361"/>
        <end position="401"/>
    </location>
</feature>
<name>A0A0D1C8K1_MYCMD</name>